<evidence type="ECO:0000256" key="1">
    <source>
        <dbReference type="ARBA" id="ARBA00022741"/>
    </source>
</evidence>
<proteinExistence type="predicted"/>
<keyword evidence="1" id="KW-0547">Nucleotide-binding</keyword>
<dbReference type="PROSITE" id="PS00676">
    <property type="entry name" value="SIGMA54_INTERACT_2"/>
    <property type="match status" value="1"/>
</dbReference>
<organism evidence="8 9">
    <name type="scientific">Dethiosulfatibacter aminovorans DSM 17477</name>
    <dbReference type="NCBI Taxonomy" id="1121476"/>
    <lineage>
        <taxon>Bacteria</taxon>
        <taxon>Bacillati</taxon>
        <taxon>Bacillota</taxon>
        <taxon>Tissierellia</taxon>
        <taxon>Dethiosulfatibacter</taxon>
    </lineage>
</organism>
<dbReference type="Proteomes" id="UP000184052">
    <property type="component" value="Unassembled WGS sequence"/>
</dbReference>
<dbReference type="PROSITE" id="PS00675">
    <property type="entry name" value="SIGMA54_INTERACT_1"/>
    <property type="match status" value="1"/>
</dbReference>
<dbReference type="CDD" id="cd00009">
    <property type="entry name" value="AAA"/>
    <property type="match status" value="1"/>
</dbReference>
<dbReference type="Gene3D" id="3.30.450.20">
    <property type="entry name" value="PAS domain"/>
    <property type="match status" value="1"/>
</dbReference>
<protein>
    <submittedName>
        <fullName evidence="8">Arginine utilization regulatory protein</fullName>
    </submittedName>
</protein>
<dbReference type="InterPro" id="IPR025662">
    <property type="entry name" value="Sigma_54_int_dom_ATP-bd_1"/>
</dbReference>
<evidence type="ECO:0000256" key="2">
    <source>
        <dbReference type="ARBA" id="ARBA00022840"/>
    </source>
</evidence>
<gene>
    <name evidence="8" type="ORF">SAMN02745751_00382</name>
</gene>
<reference evidence="8 9" key="1">
    <citation type="submission" date="2016-11" db="EMBL/GenBank/DDBJ databases">
        <authorList>
            <person name="Jaros S."/>
            <person name="Januszkiewicz K."/>
            <person name="Wedrychowicz H."/>
        </authorList>
    </citation>
    <scope>NUCLEOTIDE SEQUENCE [LARGE SCALE GENOMIC DNA]</scope>
    <source>
        <strain evidence="8 9">DSM 17477</strain>
    </source>
</reference>
<dbReference type="PANTHER" id="PTHR32071:SF74">
    <property type="entry name" value="TRANSCRIPTIONAL ACTIVATOR ROCR"/>
    <property type="match status" value="1"/>
</dbReference>
<dbReference type="InterPro" id="IPR035965">
    <property type="entry name" value="PAS-like_dom_sf"/>
</dbReference>
<dbReference type="Pfam" id="PF00989">
    <property type="entry name" value="PAS"/>
    <property type="match status" value="1"/>
</dbReference>
<dbReference type="SUPFAM" id="SSF52540">
    <property type="entry name" value="P-loop containing nucleoside triphosphate hydrolases"/>
    <property type="match status" value="1"/>
</dbReference>
<dbReference type="SMART" id="SM00091">
    <property type="entry name" value="PAS"/>
    <property type="match status" value="1"/>
</dbReference>
<dbReference type="PRINTS" id="PR01590">
    <property type="entry name" value="HTHFIS"/>
</dbReference>
<dbReference type="OrthoDB" id="5411866at2"/>
<dbReference type="Gene3D" id="1.10.8.60">
    <property type="match status" value="1"/>
</dbReference>
<dbReference type="GO" id="GO:0005524">
    <property type="term" value="F:ATP binding"/>
    <property type="evidence" value="ECO:0007669"/>
    <property type="project" value="UniProtKB-KW"/>
</dbReference>
<evidence type="ECO:0000256" key="3">
    <source>
        <dbReference type="ARBA" id="ARBA00023015"/>
    </source>
</evidence>
<evidence type="ECO:0000259" key="7">
    <source>
        <dbReference type="PROSITE" id="PS50112"/>
    </source>
</evidence>
<keyword evidence="9" id="KW-1185">Reference proteome</keyword>
<dbReference type="Pfam" id="PF02954">
    <property type="entry name" value="HTH_8"/>
    <property type="match status" value="1"/>
</dbReference>
<dbReference type="PROSITE" id="PS50045">
    <property type="entry name" value="SIGMA54_INTERACT_4"/>
    <property type="match status" value="1"/>
</dbReference>
<dbReference type="InterPro" id="IPR013767">
    <property type="entry name" value="PAS_fold"/>
</dbReference>
<sequence>MAVIDCICMSEGRTKLIRCFGFTEEGGEIINHIDIVEKGGLDFLENMGATDSGNVEIVGKTYGYQWIYLPDLGSCLVLSREAFMKKLYEEFMDSMDEGVQIYDKSGFTLYINRMSEEIEGISRDEFLNKHLLDLYAFDENQRSESTILSTLRHKEPILNRCDKYVTGKGKTLTTINTAKPLFMGGEIEGAALFENDFKTLNRKYDLSYHLKRYIDKAESNNPFNLYSFSDIVYKSRKMDRMINLAKKVAFNKANILICGDTGTGKELIAQAIHTYGDRKSSPQKPFVSVNCSAVPENLAESLFFGTVKGSFTGSIDSRGYFEQANGGTLFLDEVNSMSLDLQKKLLRALQEKVFRKVGSEKYEKCNIRIIASTNEPLEDLIGKGLMRKDFYFRISTVVLEVPSLSERMDDLDILVDRFIDKYNSIYGLKAKGMSNKALDVLRVYEWPGNVRELQHVVEYCFNIASKDVVLFDREHLPEYLLRTFKKFVLQPEEGEDEATEGEDMGFVSMEEDDDLQSAMEKYEKSIIMKILEEYGGNVTKTAERLNIRRQSLQYRMKKYNI</sequence>
<keyword evidence="2" id="KW-0067">ATP-binding</keyword>
<evidence type="ECO:0000313" key="9">
    <source>
        <dbReference type="Proteomes" id="UP000184052"/>
    </source>
</evidence>
<dbReference type="Pfam" id="PF25601">
    <property type="entry name" value="AAA_lid_14"/>
    <property type="match status" value="1"/>
</dbReference>
<dbReference type="SUPFAM" id="SSF46689">
    <property type="entry name" value="Homeodomain-like"/>
    <property type="match status" value="1"/>
</dbReference>
<accession>A0A1M6BJS1</accession>
<dbReference type="EMBL" id="FQZL01000005">
    <property type="protein sequence ID" value="SHI48972.1"/>
    <property type="molecule type" value="Genomic_DNA"/>
</dbReference>
<dbReference type="InterPro" id="IPR003593">
    <property type="entry name" value="AAA+_ATPase"/>
</dbReference>
<dbReference type="AlphaFoldDB" id="A0A1M6BJS1"/>
<dbReference type="PROSITE" id="PS50112">
    <property type="entry name" value="PAS"/>
    <property type="match status" value="1"/>
</dbReference>
<evidence type="ECO:0000313" key="8">
    <source>
        <dbReference type="EMBL" id="SHI48972.1"/>
    </source>
</evidence>
<keyword evidence="3" id="KW-0805">Transcription regulation</keyword>
<dbReference type="SMART" id="SM00382">
    <property type="entry name" value="AAA"/>
    <property type="match status" value="1"/>
</dbReference>
<feature type="domain" description="Sigma-54 factor interaction" evidence="6">
    <location>
        <begin position="231"/>
        <end position="462"/>
    </location>
</feature>
<dbReference type="GO" id="GO:0006355">
    <property type="term" value="P:regulation of DNA-templated transcription"/>
    <property type="evidence" value="ECO:0007669"/>
    <property type="project" value="InterPro"/>
</dbReference>
<dbReference type="InterPro" id="IPR002197">
    <property type="entry name" value="HTH_Fis"/>
</dbReference>
<dbReference type="FunFam" id="3.40.50.300:FF:000006">
    <property type="entry name" value="DNA-binding transcriptional regulator NtrC"/>
    <property type="match status" value="1"/>
</dbReference>
<dbReference type="InterPro" id="IPR025943">
    <property type="entry name" value="Sigma_54_int_dom_ATP-bd_2"/>
</dbReference>
<dbReference type="Gene3D" id="3.40.50.300">
    <property type="entry name" value="P-loop containing nucleotide triphosphate hydrolases"/>
    <property type="match status" value="1"/>
</dbReference>
<dbReference type="InterPro" id="IPR027417">
    <property type="entry name" value="P-loop_NTPase"/>
</dbReference>
<dbReference type="InterPro" id="IPR058031">
    <property type="entry name" value="AAA_lid_NorR"/>
</dbReference>
<keyword evidence="4" id="KW-0238">DNA-binding</keyword>
<dbReference type="InterPro" id="IPR000014">
    <property type="entry name" value="PAS"/>
</dbReference>
<feature type="domain" description="PAS" evidence="7">
    <location>
        <begin position="84"/>
        <end position="154"/>
    </location>
</feature>
<dbReference type="PROSITE" id="PS00688">
    <property type="entry name" value="SIGMA54_INTERACT_3"/>
    <property type="match status" value="1"/>
</dbReference>
<dbReference type="STRING" id="1121476.SAMN02745751_00382"/>
<dbReference type="Gene3D" id="1.10.10.60">
    <property type="entry name" value="Homeodomain-like"/>
    <property type="match status" value="1"/>
</dbReference>
<dbReference type="SUPFAM" id="SSF55785">
    <property type="entry name" value="PYP-like sensor domain (PAS domain)"/>
    <property type="match status" value="1"/>
</dbReference>
<dbReference type="InterPro" id="IPR025944">
    <property type="entry name" value="Sigma_54_int_dom_CS"/>
</dbReference>
<evidence type="ECO:0000256" key="4">
    <source>
        <dbReference type="ARBA" id="ARBA00023125"/>
    </source>
</evidence>
<dbReference type="Pfam" id="PF00158">
    <property type="entry name" value="Sigma54_activat"/>
    <property type="match status" value="1"/>
</dbReference>
<keyword evidence="5" id="KW-0804">Transcription</keyword>
<dbReference type="GO" id="GO:0043565">
    <property type="term" value="F:sequence-specific DNA binding"/>
    <property type="evidence" value="ECO:0007669"/>
    <property type="project" value="InterPro"/>
</dbReference>
<dbReference type="CDD" id="cd00130">
    <property type="entry name" value="PAS"/>
    <property type="match status" value="1"/>
</dbReference>
<dbReference type="NCBIfam" id="TIGR00229">
    <property type="entry name" value="sensory_box"/>
    <property type="match status" value="1"/>
</dbReference>
<dbReference type="InterPro" id="IPR009057">
    <property type="entry name" value="Homeodomain-like_sf"/>
</dbReference>
<evidence type="ECO:0000256" key="5">
    <source>
        <dbReference type="ARBA" id="ARBA00023163"/>
    </source>
</evidence>
<name>A0A1M6BJS1_9FIRM</name>
<dbReference type="PANTHER" id="PTHR32071">
    <property type="entry name" value="TRANSCRIPTIONAL REGULATORY PROTEIN"/>
    <property type="match status" value="1"/>
</dbReference>
<dbReference type="RefSeq" id="WP_094762638.1">
    <property type="nucleotide sequence ID" value="NZ_FQZL01000005.1"/>
</dbReference>
<dbReference type="InterPro" id="IPR002078">
    <property type="entry name" value="Sigma_54_int"/>
</dbReference>
<evidence type="ECO:0000259" key="6">
    <source>
        <dbReference type="PROSITE" id="PS50045"/>
    </source>
</evidence>